<gene>
    <name evidence="2" type="ORF">DMB65_02145</name>
</gene>
<feature type="transmembrane region" description="Helical" evidence="1">
    <location>
        <begin position="42"/>
        <end position="66"/>
    </location>
</feature>
<keyword evidence="3" id="KW-1185">Reference proteome</keyword>
<evidence type="ECO:0000256" key="1">
    <source>
        <dbReference type="SAM" id="Phobius"/>
    </source>
</evidence>
<name>A0A2V4BYS1_9FLAO</name>
<feature type="transmembrane region" description="Helical" evidence="1">
    <location>
        <begin position="12"/>
        <end position="30"/>
    </location>
</feature>
<dbReference type="AlphaFoldDB" id="A0A2V4BYS1"/>
<protein>
    <recommendedName>
        <fullName evidence="4">Histidine kinase</fullName>
    </recommendedName>
</protein>
<comment type="caution">
    <text evidence="2">The sequence shown here is derived from an EMBL/GenBank/DDBJ whole genome shotgun (WGS) entry which is preliminary data.</text>
</comment>
<proteinExistence type="predicted"/>
<dbReference type="EMBL" id="QJHK01000001">
    <property type="protein sequence ID" value="PXY42840.1"/>
    <property type="molecule type" value="Genomic_DNA"/>
</dbReference>
<evidence type="ECO:0000313" key="2">
    <source>
        <dbReference type="EMBL" id="PXY42840.1"/>
    </source>
</evidence>
<keyword evidence="1" id="KW-1133">Transmembrane helix</keyword>
<reference evidence="2 3" key="1">
    <citation type="submission" date="2018-05" db="EMBL/GenBank/DDBJ databases">
        <title>Flavobacterium sp. strain IMCC34759, incomplete genome.</title>
        <authorList>
            <person name="Joung Y."/>
            <person name="Cho J."/>
        </authorList>
    </citation>
    <scope>NUCLEOTIDE SEQUENCE [LARGE SCALE GENOMIC DNA]</scope>
    <source>
        <strain evidence="2 3">IMCC34759</strain>
    </source>
</reference>
<feature type="transmembrane region" description="Helical" evidence="1">
    <location>
        <begin position="73"/>
        <end position="89"/>
    </location>
</feature>
<feature type="transmembrane region" description="Helical" evidence="1">
    <location>
        <begin position="95"/>
        <end position="111"/>
    </location>
</feature>
<accession>A0A2V4BYS1</accession>
<keyword evidence="1" id="KW-0812">Transmembrane</keyword>
<organism evidence="2 3">
    <name type="scientific">Flavobacterium cheongpyeongense</name>
    <dbReference type="NCBI Taxonomy" id="2212651"/>
    <lineage>
        <taxon>Bacteria</taxon>
        <taxon>Pseudomonadati</taxon>
        <taxon>Bacteroidota</taxon>
        <taxon>Flavobacteriia</taxon>
        <taxon>Flavobacteriales</taxon>
        <taxon>Flavobacteriaceae</taxon>
        <taxon>Flavobacterium</taxon>
    </lineage>
</organism>
<dbReference type="Proteomes" id="UP000247903">
    <property type="component" value="Unassembled WGS sequence"/>
</dbReference>
<evidence type="ECO:0008006" key="4">
    <source>
        <dbReference type="Google" id="ProtNLM"/>
    </source>
</evidence>
<evidence type="ECO:0000313" key="3">
    <source>
        <dbReference type="Proteomes" id="UP000247903"/>
    </source>
</evidence>
<sequence>MLRAQQMNKFKVLFIILFSIFINTILIILAEMIVNNIHGKYILIYIIMSNIKLFLSLIPLIVTLFFSKNKFELIFIFIISDIIINYFVFEFVYKMMFFHFISLGIVFLFCHPSQRK</sequence>
<keyword evidence="1" id="KW-0472">Membrane</keyword>